<accession>A0A4D9FEA3</accession>
<dbReference type="PANTHER" id="PTHR38495">
    <property type="entry name" value="MCG11474"/>
    <property type="match status" value="1"/>
</dbReference>
<reference evidence="1 2" key="2">
    <citation type="submission" date="2019-04" db="EMBL/GenBank/DDBJ databases">
        <title>The genome sequence of big-headed turtle.</title>
        <authorList>
            <person name="Gong S."/>
        </authorList>
    </citation>
    <scope>NUCLEOTIDE SEQUENCE [LARGE SCALE GENOMIC DNA]</scope>
    <source>
        <strain evidence="1">DO16091913</strain>
        <tissue evidence="1">Muscle</tissue>
    </source>
</reference>
<evidence type="ECO:0000313" key="2">
    <source>
        <dbReference type="Proteomes" id="UP000297703"/>
    </source>
</evidence>
<proteinExistence type="predicted"/>
<comment type="caution">
    <text evidence="1">The sequence shown here is derived from an EMBL/GenBank/DDBJ whole genome shotgun (WGS) entry which is preliminary data.</text>
</comment>
<protein>
    <submittedName>
        <fullName evidence="1">Occludin</fullName>
    </submittedName>
</protein>
<dbReference type="EMBL" id="QXTE01000002">
    <property type="protein sequence ID" value="TFK16080.1"/>
    <property type="molecule type" value="Genomic_DNA"/>
</dbReference>
<dbReference type="Proteomes" id="UP000297703">
    <property type="component" value="Unassembled WGS sequence"/>
</dbReference>
<dbReference type="STRING" id="55544.A0A4D9FEA3"/>
<dbReference type="OrthoDB" id="9031638at2759"/>
<dbReference type="AlphaFoldDB" id="A0A4D9FEA3"/>
<name>A0A4D9FEA3_9SAUR</name>
<sequence length="222" mass="25530">MADQMWNRHNCIKQAFSVLSTNGGMKMRQRNTLLRHKFLDPYRGYSEDVSTQPDCSLNFINNINCRRVNRWLTHKIPEVVALEDQEFLHTSSNWVSPATETHDDVSMETVIDFKMPGDTISKEKMDFPTRLVMSFELPRNSEVIADAMWLTPDHSLLMDIDPSKSRGFLESPVTAALQQPMLTECEGDVTMCEQPIIKSKQVFPILECVGEKLREKLHVDLN</sequence>
<evidence type="ECO:0000313" key="1">
    <source>
        <dbReference type="EMBL" id="TFK16080.1"/>
    </source>
</evidence>
<keyword evidence="2" id="KW-1185">Reference proteome</keyword>
<organism evidence="1 2">
    <name type="scientific">Platysternon megacephalum</name>
    <name type="common">big-headed turtle</name>
    <dbReference type="NCBI Taxonomy" id="55544"/>
    <lineage>
        <taxon>Eukaryota</taxon>
        <taxon>Metazoa</taxon>
        <taxon>Chordata</taxon>
        <taxon>Craniata</taxon>
        <taxon>Vertebrata</taxon>
        <taxon>Euteleostomi</taxon>
        <taxon>Archelosauria</taxon>
        <taxon>Testudinata</taxon>
        <taxon>Testudines</taxon>
        <taxon>Cryptodira</taxon>
        <taxon>Durocryptodira</taxon>
        <taxon>Testudinoidea</taxon>
        <taxon>Platysternidae</taxon>
        <taxon>Platysternon</taxon>
    </lineage>
</organism>
<dbReference type="PANTHER" id="PTHR38495:SF1">
    <property type="entry name" value="RIKEN CDNA 1700001K19 GENE"/>
    <property type="match status" value="1"/>
</dbReference>
<gene>
    <name evidence="1" type="ORF">DR999_PMT00495</name>
</gene>
<reference evidence="1 2" key="1">
    <citation type="submission" date="2019-04" db="EMBL/GenBank/DDBJ databases">
        <title>Draft genome of the big-headed turtle Platysternon megacephalum.</title>
        <authorList>
            <person name="Gong S."/>
        </authorList>
    </citation>
    <scope>NUCLEOTIDE SEQUENCE [LARGE SCALE GENOMIC DNA]</scope>
    <source>
        <strain evidence="1">DO16091913</strain>
        <tissue evidence="1">Muscle</tissue>
    </source>
</reference>